<dbReference type="Proteomes" id="UP000594262">
    <property type="component" value="Unplaced"/>
</dbReference>
<feature type="region of interest" description="Disordered" evidence="10">
    <location>
        <begin position="155"/>
        <end position="200"/>
    </location>
</feature>
<evidence type="ECO:0000256" key="6">
    <source>
        <dbReference type="ARBA" id="ARBA00022833"/>
    </source>
</evidence>
<dbReference type="Gene3D" id="3.30.160.60">
    <property type="entry name" value="Classic Zinc Finger"/>
    <property type="match status" value="4"/>
</dbReference>
<keyword evidence="7" id="KW-0238">DNA-binding</keyword>
<feature type="compositionally biased region" description="Polar residues" evidence="10">
    <location>
        <begin position="53"/>
        <end position="66"/>
    </location>
</feature>
<dbReference type="InterPro" id="IPR036236">
    <property type="entry name" value="Znf_C2H2_sf"/>
</dbReference>
<sequence length="472" mass="52441">MLDNNMENRLQASTLGHYPTTTGPRFLDHLSPPPVNATNGSSNRFMDMPSPVSHYQPTQSHLTNPPNLAYGPGSNSRTSSQDYASSPTGTDFQLTPGTSSNSAYRSSLQDDSPTLPVTMGGGTGSQPTQPTSLGMLSDPNTHVGRTHCMFASGALHQSTDSPSRFHGNSSSNHGYPPSNNNSYFPLSHDPGHHLPNKNYPKQDYMSDIKPSFSYPPPPTPYDYYNSSYNSYMHMSGYQPHGNFRQPLNQVISCMWTDHTTKGKPCGKQFFVMMDIVQHLAEDHVGLNDSAEHVCFWKDCPRGGLAFKAKYKLINHLRVHTGEKPFPCPFPGCGKLFARSENLKIHKRTHTGERPFVCEFTGCGRRFANSSDRKKHSHVHTSDKPYICKVDGCNKTYTHPSSLRKHMKLHGKVDSIAKDTPKNTTEQLSPPSLGHTTNNNNNNNNTIDHEVKSRTILSLDGSPHHNLHPPIHW</sequence>
<dbReference type="Pfam" id="PF23561">
    <property type="entry name" value="zf-C2H2_15"/>
    <property type="match status" value="1"/>
</dbReference>
<dbReference type="PANTHER" id="PTHR45718">
    <property type="entry name" value="TRANSCRIPTIONAL ACTIVATOR CUBITUS INTERRUPTUS"/>
    <property type="match status" value="1"/>
</dbReference>
<dbReference type="FunFam" id="3.30.160.60:FF:000031">
    <property type="entry name" value="GLI family zinc finger 3"/>
    <property type="match status" value="1"/>
</dbReference>
<dbReference type="PROSITE" id="PS50157">
    <property type="entry name" value="ZINC_FINGER_C2H2_2"/>
    <property type="match status" value="4"/>
</dbReference>
<dbReference type="PROSITE" id="PS00028">
    <property type="entry name" value="ZINC_FINGER_C2H2_1"/>
    <property type="match status" value="3"/>
</dbReference>
<feature type="compositionally biased region" description="Low complexity" evidence="10">
    <location>
        <begin position="435"/>
        <end position="445"/>
    </location>
</feature>
<keyword evidence="5 9" id="KW-0863">Zinc-finger</keyword>
<evidence type="ECO:0000256" key="7">
    <source>
        <dbReference type="ARBA" id="ARBA00023125"/>
    </source>
</evidence>
<dbReference type="SMART" id="SM00355">
    <property type="entry name" value="ZnF_C2H2"/>
    <property type="match status" value="4"/>
</dbReference>
<evidence type="ECO:0000256" key="9">
    <source>
        <dbReference type="PROSITE-ProRule" id="PRU00042"/>
    </source>
</evidence>
<evidence type="ECO:0000256" key="10">
    <source>
        <dbReference type="SAM" id="MobiDB-lite"/>
    </source>
</evidence>
<organism evidence="12 13">
    <name type="scientific">Clytia hemisphaerica</name>
    <dbReference type="NCBI Taxonomy" id="252671"/>
    <lineage>
        <taxon>Eukaryota</taxon>
        <taxon>Metazoa</taxon>
        <taxon>Cnidaria</taxon>
        <taxon>Hydrozoa</taxon>
        <taxon>Hydroidolina</taxon>
        <taxon>Leptothecata</taxon>
        <taxon>Obeliida</taxon>
        <taxon>Clytiidae</taxon>
        <taxon>Clytia</taxon>
    </lineage>
</organism>
<evidence type="ECO:0000256" key="1">
    <source>
        <dbReference type="ARBA" id="ARBA00004123"/>
    </source>
</evidence>
<feature type="domain" description="C2H2-type" evidence="11">
    <location>
        <begin position="385"/>
        <end position="409"/>
    </location>
</feature>
<feature type="domain" description="C2H2-type" evidence="11">
    <location>
        <begin position="355"/>
        <end position="384"/>
    </location>
</feature>
<dbReference type="Pfam" id="PF18366">
    <property type="entry name" value="zf_ZIC"/>
    <property type="match status" value="1"/>
</dbReference>
<feature type="region of interest" description="Disordered" evidence="10">
    <location>
        <begin position="15"/>
        <end position="140"/>
    </location>
</feature>
<evidence type="ECO:0000259" key="11">
    <source>
        <dbReference type="PROSITE" id="PS50157"/>
    </source>
</evidence>
<dbReference type="FunFam" id="3.30.160.60:FF:000039">
    <property type="entry name" value="Zinc finger protein ZIC 1"/>
    <property type="match status" value="1"/>
</dbReference>
<keyword evidence="6" id="KW-0862">Zinc</keyword>
<keyword evidence="3" id="KW-0479">Metal-binding</keyword>
<proteinExistence type="inferred from homology"/>
<dbReference type="GO" id="GO:0005634">
    <property type="term" value="C:nucleus"/>
    <property type="evidence" value="ECO:0007669"/>
    <property type="project" value="UniProtKB-SubCell"/>
</dbReference>
<dbReference type="AlphaFoldDB" id="A0A7M5WY76"/>
<feature type="domain" description="C2H2-type" evidence="11">
    <location>
        <begin position="325"/>
        <end position="354"/>
    </location>
</feature>
<accession>A0A7M5WY76</accession>
<keyword evidence="13" id="KW-1185">Reference proteome</keyword>
<dbReference type="RefSeq" id="XP_066916675.1">
    <property type="nucleotide sequence ID" value="XM_067060574.1"/>
</dbReference>
<dbReference type="InterPro" id="IPR043359">
    <property type="entry name" value="GLI-like"/>
</dbReference>
<dbReference type="GO" id="GO:0008270">
    <property type="term" value="F:zinc ion binding"/>
    <property type="evidence" value="ECO:0007669"/>
    <property type="project" value="UniProtKB-KW"/>
</dbReference>
<name>A0A7M5WY76_9CNID</name>
<comment type="similarity">
    <text evidence="2">Belongs to the GLI C2H2-type zinc-finger protein family.</text>
</comment>
<dbReference type="Pfam" id="PF00096">
    <property type="entry name" value="zf-C2H2"/>
    <property type="match status" value="2"/>
</dbReference>
<dbReference type="GO" id="GO:0000981">
    <property type="term" value="F:DNA-binding transcription factor activity, RNA polymerase II-specific"/>
    <property type="evidence" value="ECO:0007669"/>
    <property type="project" value="TreeGrafter"/>
</dbReference>
<evidence type="ECO:0000256" key="5">
    <source>
        <dbReference type="ARBA" id="ARBA00022771"/>
    </source>
</evidence>
<protein>
    <recommendedName>
        <fullName evidence="11">C2H2-type domain-containing protein</fullName>
    </recommendedName>
</protein>
<reference evidence="12" key="1">
    <citation type="submission" date="2021-01" db="UniProtKB">
        <authorList>
            <consortium name="EnsemblMetazoa"/>
        </authorList>
    </citation>
    <scope>IDENTIFICATION</scope>
</reference>
<evidence type="ECO:0000256" key="3">
    <source>
        <dbReference type="ARBA" id="ARBA00022723"/>
    </source>
</evidence>
<feature type="compositionally biased region" description="Polar residues" evidence="10">
    <location>
        <begin position="73"/>
        <end position="112"/>
    </location>
</feature>
<dbReference type="FunFam" id="3.30.160.60:FF:000041">
    <property type="entry name" value="Zinc finger protein ZIC 1"/>
    <property type="match status" value="1"/>
</dbReference>
<evidence type="ECO:0000256" key="8">
    <source>
        <dbReference type="ARBA" id="ARBA00023242"/>
    </source>
</evidence>
<dbReference type="InterPro" id="IPR041643">
    <property type="entry name" value="Znf_ZIC"/>
</dbReference>
<evidence type="ECO:0000313" key="12">
    <source>
        <dbReference type="EnsemblMetazoa" id="CLYHEMP014885.1"/>
    </source>
</evidence>
<evidence type="ECO:0000256" key="4">
    <source>
        <dbReference type="ARBA" id="ARBA00022737"/>
    </source>
</evidence>
<dbReference type="InterPro" id="IPR013087">
    <property type="entry name" value="Znf_C2H2_type"/>
</dbReference>
<keyword evidence="8" id="KW-0539">Nucleus</keyword>
<evidence type="ECO:0000313" key="13">
    <source>
        <dbReference type="Proteomes" id="UP000594262"/>
    </source>
</evidence>
<comment type="subcellular location">
    <subcellularLocation>
        <location evidence="1">Nucleus</location>
    </subcellularLocation>
</comment>
<evidence type="ECO:0000256" key="2">
    <source>
        <dbReference type="ARBA" id="ARBA00010831"/>
    </source>
</evidence>
<dbReference type="GO" id="GO:0000978">
    <property type="term" value="F:RNA polymerase II cis-regulatory region sequence-specific DNA binding"/>
    <property type="evidence" value="ECO:0007669"/>
    <property type="project" value="TreeGrafter"/>
</dbReference>
<dbReference type="EnsemblMetazoa" id="CLYHEMT014885.1">
    <property type="protein sequence ID" value="CLYHEMP014885.1"/>
    <property type="gene ID" value="CLYHEMG014885"/>
</dbReference>
<dbReference type="SUPFAM" id="SSF57667">
    <property type="entry name" value="beta-beta-alpha zinc fingers"/>
    <property type="match status" value="2"/>
</dbReference>
<dbReference type="GeneID" id="136803855"/>
<feature type="compositionally biased region" description="Polar residues" evidence="10">
    <location>
        <begin position="155"/>
        <end position="184"/>
    </location>
</feature>
<dbReference type="InterPro" id="IPR056436">
    <property type="entry name" value="Znf-C2H2_ZIC1-5/GLI1-3-like"/>
</dbReference>
<dbReference type="PANTHER" id="PTHR45718:SF8">
    <property type="entry name" value="GLIS FAMILY ZINC FINGER 2"/>
    <property type="match status" value="1"/>
</dbReference>
<feature type="region of interest" description="Disordered" evidence="10">
    <location>
        <begin position="414"/>
        <end position="446"/>
    </location>
</feature>
<dbReference type="OrthoDB" id="3214149at2759"/>
<feature type="domain" description="C2H2-type" evidence="11">
    <location>
        <begin position="297"/>
        <end position="324"/>
    </location>
</feature>
<dbReference type="FunFam" id="3.30.160.60:FF:000035">
    <property type="entry name" value="Zinc finger protein ZIC 1"/>
    <property type="match status" value="1"/>
</dbReference>
<keyword evidence="4" id="KW-0677">Repeat</keyword>